<feature type="chain" id="PRO_5016428178" description="Lipoprotein" evidence="2">
    <location>
        <begin position="25"/>
        <end position="187"/>
    </location>
</feature>
<feature type="region of interest" description="Disordered" evidence="1">
    <location>
        <begin position="24"/>
        <end position="47"/>
    </location>
</feature>
<keyword evidence="2" id="KW-0732">Signal</keyword>
<dbReference type="AlphaFoldDB" id="A0A329QES1"/>
<protein>
    <recommendedName>
        <fullName evidence="5">Lipoprotein</fullName>
    </recommendedName>
</protein>
<dbReference type="PROSITE" id="PS51257">
    <property type="entry name" value="PROKAR_LIPOPROTEIN"/>
    <property type="match status" value="1"/>
</dbReference>
<evidence type="ECO:0000313" key="3">
    <source>
        <dbReference type="EMBL" id="RAW09752.1"/>
    </source>
</evidence>
<evidence type="ECO:0000256" key="1">
    <source>
        <dbReference type="SAM" id="MobiDB-lite"/>
    </source>
</evidence>
<dbReference type="Proteomes" id="UP000250642">
    <property type="component" value="Unassembled WGS sequence"/>
</dbReference>
<evidence type="ECO:0000313" key="4">
    <source>
        <dbReference type="Proteomes" id="UP000250642"/>
    </source>
</evidence>
<evidence type="ECO:0000256" key="2">
    <source>
        <dbReference type="SAM" id="SignalP"/>
    </source>
</evidence>
<reference evidence="3 4" key="1">
    <citation type="submission" date="2018-04" db="EMBL/GenBank/DDBJ databases">
        <title>Paenibacillus taichungensis Genome sequencing and assembly.</title>
        <authorList>
            <person name="Xu J."/>
            <person name="Rensing C."/>
            <person name="Mazhar H.S."/>
        </authorList>
    </citation>
    <scope>NUCLEOTIDE SEQUENCE [LARGE SCALE GENOMIC DNA]</scope>
    <source>
        <strain evidence="3 4">NC1</strain>
    </source>
</reference>
<gene>
    <name evidence="3" type="ORF">DC345_30290</name>
</gene>
<organism evidence="3 4">
    <name type="scientific">Paenibacillus taichungensis</name>
    <dbReference type="NCBI Taxonomy" id="484184"/>
    <lineage>
        <taxon>Bacteria</taxon>
        <taxon>Bacillati</taxon>
        <taxon>Bacillota</taxon>
        <taxon>Bacilli</taxon>
        <taxon>Bacillales</taxon>
        <taxon>Paenibacillaceae</taxon>
        <taxon>Paenibacillus</taxon>
    </lineage>
</organism>
<evidence type="ECO:0008006" key="5">
    <source>
        <dbReference type="Google" id="ProtNLM"/>
    </source>
</evidence>
<dbReference type="EMBL" id="QEVW01000033">
    <property type="protein sequence ID" value="RAW09752.1"/>
    <property type="molecule type" value="Genomic_DNA"/>
</dbReference>
<sequence length="187" mass="21275">MKKLSWIMGLTLLSVILVTGCTKATTPNDSETQSPVENSETSENEQASQEAIKAAETYKTKEYTINEVPETSEEIFVERNKELEPFFAENLEEKPVNASNIAIALRVAITQQASLKPENMEFTVYQELENYFDLDYTMDLVLEKQNGENERIPLKGRLTLVSKDGKWLVQADDFDKPAFAELLRDEK</sequence>
<proteinExistence type="predicted"/>
<feature type="signal peptide" evidence="2">
    <location>
        <begin position="1"/>
        <end position="24"/>
    </location>
</feature>
<accession>A0A329QES1</accession>
<name>A0A329QES1_9BACL</name>
<comment type="caution">
    <text evidence="3">The sequence shown here is derived from an EMBL/GenBank/DDBJ whole genome shotgun (WGS) entry which is preliminary data.</text>
</comment>
<dbReference type="RefSeq" id="WP_113056302.1">
    <property type="nucleotide sequence ID" value="NZ_QEVW01000033.1"/>
</dbReference>